<evidence type="ECO:0000256" key="1">
    <source>
        <dbReference type="SAM" id="MobiDB-lite"/>
    </source>
</evidence>
<dbReference type="AlphaFoldDB" id="A0A0S4JFV7"/>
<name>A0A0S4JFV7_BODSA</name>
<feature type="compositionally biased region" description="Basic and acidic residues" evidence="1">
    <location>
        <begin position="113"/>
        <end position="122"/>
    </location>
</feature>
<dbReference type="OrthoDB" id="278180at2759"/>
<protein>
    <submittedName>
        <fullName evidence="2">Uncharacterized protein</fullName>
    </submittedName>
</protein>
<gene>
    <name evidence="2" type="ORF">BSAL_26190</name>
</gene>
<feature type="compositionally biased region" description="Low complexity" evidence="1">
    <location>
        <begin position="72"/>
        <end position="99"/>
    </location>
</feature>
<proteinExistence type="predicted"/>
<feature type="region of interest" description="Disordered" evidence="1">
    <location>
        <begin position="71"/>
        <end position="161"/>
    </location>
</feature>
<dbReference type="Proteomes" id="UP000051952">
    <property type="component" value="Unassembled WGS sequence"/>
</dbReference>
<keyword evidence="3" id="KW-1185">Reference proteome</keyword>
<dbReference type="EMBL" id="CYKH01001814">
    <property type="protein sequence ID" value="CUG90334.1"/>
    <property type="molecule type" value="Genomic_DNA"/>
</dbReference>
<sequence>MMLTTTTTVCWRKSCTHITNIMAVKFTVRCLKCGKTRDTYNDPRLRRSVIECKASCFESHYEWEFVEEFDESAASPQVPSNPPASVAVAAPTTGPVVGTSPESQAAPAPKQAFVEEKQEVKLEQPPPPQRQQRTSSTAAAPPVEQDNAEPSKKRSGICVML</sequence>
<evidence type="ECO:0000313" key="3">
    <source>
        <dbReference type="Proteomes" id="UP000051952"/>
    </source>
</evidence>
<organism evidence="2 3">
    <name type="scientific">Bodo saltans</name>
    <name type="common">Flagellated protozoan</name>
    <dbReference type="NCBI Taxonomy" id="75058"/>
    <lineage>
        <taxon>Eukaryota</taxon>
        <taxon>Discoba</taxon>
        <taxon>Euglenozoa</taxon>
        <taxon>Kinetoplastea</taxon>
        <taxon>Metakinetoplastina</taxon>
        <taxon>Eubodonida</taxon>
        <taxon>Bodonidae</taxon>
        <taxon>Bodo</taxon>
    </lineage>
</organism>
<evidence type="ECO:0000313" key="2">
    <source>
        <dbReference type="EMBL" id="CUG90334.1"/>
    </source>
</evidence>
<dbReference type="VEuPathDB" id="TriTrypDB:BSAL_26190"/>
<reference evidence="3" key="1">
    <citation type="submission" date="2015-09" db="EMBL/GenBank/DDBJ databases">
        <authorList>
            <consortium name="Pathogen Informatics"/>
        </authorList>
    </citation>
    <scope>NUCLEOTIDE SEQUENCE [LARGE SCALE GENOMIC DNA]</scope>
    <source>
        <strain evidence="3">Lake Konstanz</strain>
    </source>
</reference>
<accession>A0A0S4JFV7</accession>